<dbReference type="Gene3D" id="3.40.50.10810">
    <property type="entry name" value="Tandem AAA-ATPase domain"/>
    <property type="match status" value="1"/>
</dbReference>
<dbReference type="CDD" id="cd18008">
    <property type="entry name" value="DEXDc_SHPRH-like"/>
    <property type="match status" value="1"/>
</dbReference>
<dbReference type="Pfam" id="PF00176">
    <property type="entry name" value="SNF2-rel_dom"/>
    <property type="match status" value="1"/>
</dbReference>
<evidence type="ECO:0000313" key="6">
    <source>
        <dbReference type="EMBL" id="KAF2129963.1"/>
    </source>
</evidence>
<dbReference type="GO" id="GO:0016787">
    <property type="term" value="F:hydrolase activity"/>
    <property type="evidence" value="ECO:0007669"/>
    <property type="project" value="UniProtKB-KW"/>
</dbReference>
<feature type="compositionally biased region" description="Basic and acidic residues" evidence="4">
    <location>
        <begin position="1"/>
        <end position="15"/>
    </location>
</feature>
<evidence type="ECO:0000256" key="1">
    <source>
        <dbReference type="ARBA" id="ARBA00022741"/>
    </source>
</evidence>
<dbReference type="InterPro" id="IPR050628">
    <property type="entry name" value="SNF2_RAD54_helicase_TF"/>
</dbReference>
<dbReference type="PANTHER" id="PTHR45626:SF22">
    <property type="entry name" value="DNA REPAIR PROTEIN RAD5"/>
    <property type="match status" value="1"/>
</dbReference>
<dbReference type="GO" id="GO:0008094">
    <property type="term" value="F:ATP-dependent activity, acting on DNA"/>
    <property type="evidence" value="ECO:0007669"/>
    <property type="project" value="TreeGrafter"/>
</dbReference>
<dbReference type="GeneID" id="54403104"/>
<name>A0A6A6AF91_9PLEO</name>
<feature type="domain" description="Helicase ATP-binding" evidence="5">
    <location>
        <begin position="419"/>
        <end position="604"/>
    </location>
</feature>
<keyword evidence="7" id="KW-1185">Reference proteome</keyword>
<keyword evidence="2" id="KW-0378">Hydrolase</keyword>
<dbReference type="InterPro" id="IPR038718">
    <property type="entry name" value="SNF2-like_sf"/>
</dbReference>
<gene>
    <name evidence="6" type="ORF">P153DRAFT_227886</name>
</gene>
<reference evidence="6" key="1">
    <citation type="journal article" date="2020" name="Stud. Mycol.">
        <title>101 Dothideomycetes genomes: a test case for predicting lifestyles and emergence of pathogens.</title>
        <authorList>
            <person name="Haridas S."/>
            <person name="Albert R."/>
            <person name="Binder M."/>
            <person name="Bloem J."/>
            <person name="Labutti K."/>
            <person name="Salamov A."/>
            <person name="Andreopoulos B."/>
            <person name="Baker S."/>
            <person name="Barry K."/>
            <person name="Bills G."/>
            <person name="Bluhm B."/>
            <person name="Cannon C."/>
            <person name="Castanera R."/>
            <person name="Culley D."/>
            <person name="Daum C."/>
            <person name="Ezra D."/>
            <person name="Gonzalez J."/>
            <person name="Henrissat B."/>
            <person name="Kuo A."/>
            <person name="Liang C."/>
            <person name="Lipzen A."/>
            <person name="Lutzoni F."/>
            <person name="Magnuson J."/>
            <person name="Mondo S."/>
            <person name="Nolan M."/>
            <person name="Ohm R."/>
            <person name="Pangilinan J."/>
            <person name="Park H.-J."/>
            <person name="Ramirez L."/>
            <person name="Alfaro M."/>
            <person name="Sun H."/>
            <person name="Tritt A."/>
            <person name="Yoshinaga Y."/>
            <person name="Zwiers L.-H."/>
            <person name="Turgeon B."/>
            <person name="Goodwin S."/>
            <person name="Spatafora J."/>
            <person name="Crous P."/>
            <person name="Grigoriev I."/>
        </authorList>
    </citation>
    <scope>NUCLEOTIDE SEQUENCE</scope>
    <source>
        <strain evidence="6">CBS 119687</strain>
    </source>
</reference>
<protein>
    <recommendedName>
        <fullName evidence="5">Helicase ATP-binding domain-containing protein</fullName>
    </recommendedName>
</protein>
<feature type="region of interest" description="Disordered" evidence="4">
    <location>
        <begin position="1"/>
        <end position="44"/>
    </location>
</feature>
<accession>A0A6A6AF91</accession>
<dbReference type="SMART" id="SM00487">
    <property type="entry name" value="DEXDc"/>
    <property type="match status" value="1"/>
</dbReference>
<dbReference type="RefSeq" id="XP_033524350.1">
    <property type="nucleotide sequence ID" value="XM_033662672.1"/>
</dbReference>
<organism evidence="6 7">
    <name type="scientific">Dothidotthia symphoricarpi CBS 119687</name>
    <dbReference type="NCBI Taxonomy" id="1392245"/>
    <lineage>
        <taxon>Eukaryota</taxon>
        <taxon>Fungi</taxon>
        <taxon>Dikarya</taxon>
        <taxon>Ascomycota</taxon>
        <taxon>Pezizomycotina</taxon>
        <taxon>Dothideomycetes</taxon>
        <taxon>Pleosporomycetidae</taxon>
        <taxon>Pleosporales</taxon>
        <taxon>Dothidotthiaceae</taxon>
        <taxon>Dothidotthia</taxon>
    </lineage>
</organism>
<evidence type="ECO:0000313" key="7">
    <source>
        <dbReference type="Proteomes" id="UP000799771"/>
    </source>
</evidence>
<dbReference type="InterPro" id="IPR014001">
    <property type="entry name" value="Helicase_ATP-bd"/>
</dbReference>
<dbReference type="EMBL" id="ML977505">
    <property type="protein sequence ID" value="KAF2129963.1"/>
    <property type="molecule type" value="Genomic_DNA"/>
</dbReference>
<evidence type="ECO:0000256" key="3">
    <source>
        <dbReference type="ARBA" id="ARBA00022840"/>
    </source>
</evidence>
<proteinExistence type="predicted"/>
<keyword evidence="3" id="KW-0067">ATP-binding</keyword>
<dbReference type="PANTHER" id="PTHR45626">
    <property type="entry name" value="TRANSCRIPTION TERMINATION FACTOR 2-RELATED"/>
    <property type="match status" value="1"/>
</dbReference>
<dbReference type="OrthoDB" id="448448at2759"/>
<sequence length="672" mass="76078">MDHRRPPLPTYDRENVTNGHYAGSEEPSTKRRRITPEPRTATATKTELHCRSFNLETLGKLGTACTSSIIDNPQPHATYLSVSQPQMYDVSLQTEGSSGCLYETEQTTKSWYRYPDTVPESSFASESYAYSFHSDNERPTIPWGSLQESRIDTLQGSSYSGPPQGLSTNDASHVDALPISQICFGMIIDLEATFDSHPLSNLRKELTAGFSPPCGLTIINTFHQGTLNERSASILQALSDDPLVDIQIVIRPTASTNTKRKEHTRYLQHVRVSVSVIIYGAESILDEIGTFCQQADLYLQDPIGADRNVRYRNPHRLFSAEDKIHMTFDLRNPDSNMTVSHIHNSDFLDTLVSSQPLQELGTPSNMRTPLLPHQRQALYFMRKRECGWAFEQSSHDVWTLAKESPQSIYRNNINETWQCYKPIQFRGGILADSMGLGKSCSMIALIAADLEDNMLGTVPNDHWARGTEDVSATLLIVPPNLLETWEEQFRRHLASSNSLKIRRHHSIRRISNLDELREYDVIITTYQMVEAEWKKCKSSEKSPLFTAYWRRIILDEAHYVSDNSSSTSKAICALEANARWAVTGTPLQNRLGDIATICQFLRVYPYGDPAAFEKDMIVPWKTGHNDIAITRLRRLLQCILLRRTKGVVVLPSRTDLKFTLKLSGEEQCHYNG</sequence>
<dbReference type="GO" id="GO:0006281">
    <property type="term" value="P:DNA repair"/>
    <property type="evidence" value="ECO:0007669"/>
    <property type="project" value="TreeGrafter"/>
</dbReference>
<evidence type="ECO:0000256" key="4">
    <source>
        <dbReference type="SAM" id="MobiDB-lite"/>
    </source>
</evidence>
<evidence type="ECO:0000259" key="5">
    <source>
        <dbReference type="PROSITE" id="PS51192"/>
    </source>
</evidence>
<evidence type="ECO:0000256" key="2">
    <source>
        <dbReference type="ARBA" id="ARBA00022801"/>
    </source>
</evidence>
<dbReference type="GO" id="GO:0005524">
    <property type="term" value="F:ATP binding"/>
    <property type="evidence" value="ECO:0007669"/>
    <property type="project" value="UniProtKB-KW"/>
</dbReference>
<dbReference type="InterPro" id="IPR000330">
    <property type="entry name" value="SNF2_N"/>
</dbReference>
<dbReference type="GO" id="GO:0005634">
    <property type="term" value="C:nucleus"/>
    <property type="evidence" value="ECO:0007669"/>
    <property type="project" value="TreeGrafter"/>
</dbReference>
<dbReference type="SUPFAM" id="SSF52540">
    <property type="entry name" value="P-loop containing nucleoside triphosphate hydrolases"/>
    <property type="match status" value="1"/>
</dbReference>
<dbReference type="Proteomes" id="UP000799771">
    <property type="component" value="Unassembled WGS sequence"/>
</dbReference>
<dbReference type="InterPro" id="IPR027417">
    <property type="entry name" value="P-loop_NTPase"/>
</dbReference>
<dbReference type="PROSITE" id="PS51192">
    <property type="entry name" value="HELICASE_ATP_BIND_1"/>
    <property type="match status" value="1"/>
</dbReference>
<keyword evidence="1" id="KW-0547">Nucleotide-binding</keyword>
<dbReference type="AlphaFoldDB" id="A0A6A6AF91"/>